<evidence type="ECO:0000256" key="1">
    <source>
        <dbReference type="ARBA" id="ARBA00002606"/>
    </source>
</evidence>
<evidence type="ECO:0000259" key="9">
    <source>
        <dbReference type="Pfam" id="PF00551"/>
    </source>
</evidence>
<dbReference type="InterPro" id="IPR036477">
    <property type="entry name" value="Formyl_transf_N_sf"/>
</dbReference>
<evidence type="ECO:0000256" key="3">
    <source>
        <dbReference type="ARBA" id="ARBA00012261"/>
    </source>
</evidence>
<sequence>MSRSIVFMGTPEFAVPAFEAVDATDNIIGVYTRPPAKQGRGMQLTKSPVHAAAEARGLPVFTPTTLKDQGELARFQDLAPDLVIVVAYGMILPQHWLDAPRQGCWNIHASLLPRWRGAAPIQRAIMAGDKQTGIAIMKMQAGLDTGPVLLEKRLAIAADDTAQSLHDKLAVLGGEAIGAALAADELTPRAQAEDGITYAEKIDKAEARLDFTRDAATLDAHIRGLSPFPGAWFEVAGKRVKVLAARPIEAPGARGAAGTVAATGAIIYCGAGALELVTVQPAGKAAMSGTDFMRGRAFVAVQKL</sequence>
<keyword evidence="6 8" id="KW-0648">Protein biosynthesis</keyword>
<dbReference type="InterPro" id="IPR005794">
    <property type="entry name" value="Fmt"/>
</dbReference>
<evidence type="ECO:0000256" key="6">
    <source>
        <dbReference type="ARBA" id="ARBA00022917"/>
    </source>
</evidence>
<feature type="domain" description="Formyl transferase N-terminal" evidence="9">
    <location>
        <begin position="5"/>
        <end position="177"/>
    </location>
</feature>
<organism evidence="11 12">
    <name type="scientific">PS1 clade bacterium</name>
    <dbReference type="NCBI Taxonomy" id="2175152"/>
    <lineage>
        <taxon>Bacteria</taxon>
        <taxon>Pseudomonadati</taxon>
        <taxon>Pseudomonadota</taxon>
        <taxon>Alphaproteobacteria</taxon>
        <taxon>PS1 clade</taxon>
    </lineage>
</organism>
<dbReference type="PANTHER" id="PTHR11138:SF5">
    <property type="entry name" value="METHIONYL-TRNA FORMYLTRANSFERASE, MITOCHONDRIAL"/>
    <property type="match status" value="1"/>
</dbReference>
<dbReference type="GO" id="GO:0004479">
    <property type="term" value="F:methionyl-tRNA formyltransferase activity"/>
    <property type="evidence" value="ECO:0007669"/>
    <property type="project" value="UniProtKB-UniRule"/>
</dbReference>
<evidence type="ECO:0000256" key="5">
    <source>
        <dbReference type="ARBA" id="ARBA00022679"/>
    </source>
</evidence>
<dbReference type="Gene3D" id="3.10.25.10">
    <property type="entry name" value="Formyl transferase, C-terminal domain"/>
    <property type="match status" value="1"/>
</dbReference>
<dbReference type="GO" id="GO:0005829">
    <property type="term" value="C:cytosol"/>
    <property type="evidence" value="ECO:0007669"/>
    <property type="project" value="TreeGrafter"/>
</dbReference>
<comment type="similarity">
    <text evidence="2 8">Belongs to the Fmt family.</text>
</comment>
<comment type="caution">
    <text evidence="11">The sequence shown here is derived from an EMBL/GenBank/DDBJ whole genome shotgun (WGS) entry which is preliminary data.</text>
</comment>
<dbReference type="HAMAP" id="MF_00182">
    <property type="entry name" value="Formyl_trans"/>
    <property type="match status" value="1"/>
</dbReference>
<dbReference type="EC" id="2.1.2.9" evidence="3 8"/>
<evidence type="ECO:0000256" key="7">
    <source>
        <dbReference type="ARBA" id="ARBA00048558"/>
    </source>
</evidence>
<dbReference type="Pfam" id="PF02911">
    <property type="entry name" value="Formyl_trans_C"/>
    <property type="match status" value="1"/>
</dbReference>
<accession>A0A937HDD9</accession>
<evidence type="ECO:0000259" key="10">
    <source>
        <dbReference type="Pfam" id="PF02911"/>
    </source>
</evidence>
<evidence type="ECO:0000256" key="8">
    <source>
        <dbReference type="HAMAP-Rule" id="MF_00182"/>
    </source>
</evidence>
<dbReference type="InterPro" id="IPR041711">
    <property type="entry name" value="Met-tRNA-FMT_N"/>
</dbReference>
<dbReference type="SUPFAM" id="SSF53328">
    <property type="entry name" value="Formyltransferase"/>
    <property type="match status" value="1"/>
</dbReference>
<dbReference type="CDD" id="cd08704">
    <property type="entry name" value="Met_tRNA_FMT_C"/>
    <property type="match status" value="1"/>
</dbReference>
<dbReference type="InterPro" id="IPR002376">
    <property type="entry name" value="Formyl_transf_N"/>
</dbReference>
<dbReference type="InterPro" id="IPR011034">
    <property type="entry name" value="Formyl_transferase-like_C_sf"/>
</dbReference>
<dbReference type="AlphaFoldDB" id="A0A937HDD9"/>
<name>A0A937HDD9_9PROT</name>
<keyword evidence="5 8" id="KW-0808">Transferase</keyword>
<evidence type="ECO:0000313" key="11">
    <source>
        <dbReference type="EMBL" id="MBL6761960.1"/>
    </source>
</evidence>
<dbReference type="InterPro" id="IPR005793">
    <property type="entry name" value="Formyl_trans_C"/>
</dbReference>
<gene>
    <name evidence="8" type="primary">fmt</name>
    <name evidence="11" type="ORF">ISQ19_04605</name>
</gene>
<comment type="function">
    <text evidence="1 8">Attaches a formyl group to the free amino group of methionyl-tRNA(fMet). The formyl group appears to play a dual role in the initiator identity of N-formylmethionyl-tRNA by promoting its recognition by IF2 and preventing the misappropriation of this tRNA by the elongation apparatus.</text>
</comment>
<reference evidence="11" key="1">
    <citation type="submission" date="2020-10" db="EMBL/GenBank/DDBJ databases">
        <title>Microbiome of the Black Sea water column analyzed by genome centric metagenomics.</title>
        <authorList>
            <person name="Cabello-Yeves P.J."/>
            <person name="Callieri C."/>
            <person name="Picazo A."/>
            <person name="Mehrshad M."/>
            <person name="Haro-Moreno J.M."/>
            <person name="Roda-Garcia J."/>
            <person name="Dzembekova N."/>
            <person name="Slabakova V."/>
            <person name="Slabakova N."/>
            <person name="Moncheva S."/>
            <person name="Rodriguez-Valera F."/>
        </authorList>
    </citation>
    <scope>NUCLEOTIDE SEQUENCE</scope>
    <source>
        <strain evidence="11">BS307-5m-G5</strain>
    </source>
</reference>
<dbReference type="SUPFAM" id="SSF50486">
    <property type="entry name" value="FMT C-terminal domain-like"/>
    <property type="match status" value="1"/>
</dbReference>
<evidence type="ECO:0000256" key="4">
    <source>
        <dbReference type="ARBA" id="ARBA00016014"/>
    </source>
</evidence>
<dbReference type="Pfam" id="PF00551">
    <property type="entry name" value="Formyl_trans_N"/>
    <property type="match status" value="1"/>
</dbReference>
<dbReference type="CDD" id="cd08646">
    <property type="entry name" value="FMT_core_Met-tRNA-FMT_N"/>
    <property type="match status" value="1"/>
</dbReference>
<feature type="binding site" evidence="8">
    <location>
        <begin position="110"/>
        <end position="113"/>
    </location>
    <ligand>
        <name>(6S)-5,6,7,8-tetrahydrofolate</name>
        <dbReference type="ChEBI" id="CHEBI:57453"/>
    </ligand>
</feature>
<dbReference type="Proteomes" id="UP000785783">
    <property type="component" value="Unassembled WGS sequence"/>
</dbReference>
<dbReference type="InterPro" id="IPR044135">
    <property type="entry name" value="Met-tRNA-FMT_C"/>
</dbReference>
<dbReference type="Gene3D" id="3.40.50.170">
    <property type="entry name" value="Formyl transferase, N-terminal domain"/>
    <property type="match status" value="1"/>
</dbReference>
<dbReference type="EMBL" id="JADHOK010000053">
    <property type="protein sequence ID" value="MBL6761960.1"/>
    <property type="molecule type" value="Genomic_DNA"/>
</dbReference>
<evidence type="ECO:0000256" key="2">
    <source>
        <dbReference type="ARBA" id="ARBA00010699"/>
    </source>
</evidence>
<dbReference type="PANTHER" id="PTHR11138">
    <property type="entry name" value="METHIONYL-TRNA FORMYLTRANSFERASE"/>
    <property type="match status" value="1"/>
</dbReference>
<proteinExistence type="inferred from homology"/>
<dbReference type="InterPro" id="IPR037022">
    <property type="entry name" value="Formyl_trans_C_sf"/>
</dbReference>
<comment type="catalytic activity">
    <reaction evidence="7 8">
        <text>L-methionyl-tRNA(fMet) + (6R)-10-formyltetrahydrofolate = N-formyl-L-methionyl-tRNA(fMet) + (6S)-5,6,7,8-tetrahydrofolate + H(+)</text>
        <dbReference type="Rhea" id="RHEA:24380"/>
        <dbReference type="Rhea" id="RHEA-COMP:9952"/>
        <dbReference type="Rhea" id="RHEA-COMP:9953"/>
        <dbReference type="ChEBI" id="CHEBI:15378"/>
        <dbReference type="ChEBI" id="CHEBI:57453"/>
        <dbReference type="ChEBI" id="CHEBI:78530"/>
        <dbReference type="ChEBI" id="CHEBI:78844"/>
        <dbReference type="ChEBI" id="CHEBI:195366"/>
        <dbReference type="EC" id="2.1.2.9"/>
    </reaction>
</comment>
<evidence type="ECO:0000313" key="12">
    <source>
        <dbReference type="Proteomes" id="UP000785783"/>
    </source>
</evidence>
<dbReference type="NCBIfam" id="TIGR00460">
    <property type="entry name" value="fmt"/>
    <property type="match status" value="1"/>
</dbReference>
<protein>
    <recommendedName>
        <fullName evidence="4 8">Methionyl-tRNA formyltransferase</fullName>
        <ecNumber evidence="3 8">2.1.2.9</ecNumber>
    </recommendedName>
</protein>
<feature type="domain" description="Formyl transferase C-terminal" evidence="10">
    <location>
        <begin position="201"/>
        <end position="296"/>
    </location>
</feature>